<gene>
    <name evidence="10 12" type="primary">nadD</name>
    <name evidence="12" type="ORF">SH1V18_12250</name>
</gene>
<evidence type="ECO:0000256" key="5">
    <source>
        <dbReference type="ARBA" id="ARBA00022695"/>
    </source>
</evidence>
<comment type="function">
    <text evidence="1 10">Catalyzes the reversible adenylation of nicotinate mononucleotide (NaMN) to nicotinic acid adenine dinucleotide (NaAD).</text>
</comment>
<keyword evidence="5 10" id="KW-0548">Nucleotidyltransferase</keyword>
<dbReference type="GO" id="GO:0009435">
    <property type="term" value="P:NAD+ biosynthetic process"/>
    <property type="evidence" value="ECO:0007669"/>
    <property type="project" value="UniProtKB-UniRule"/>
</dbReference>
<dbReference type="PANTHER" id="PTHR39321:SF3">
    <property type="entry name" value="PHOSPHOPANTETHEINE ADENYLYLTRANSFERASE"/>
    <property type="match status" value="1"/>
</dbReference>
<dbReference type="NCBIfam" id="TIGR00482">
    <property type="entry name" value="nicotinate (nicotinamide) nucleotide adenylyltransferase"/>
    <property type="match status" value="1"/>
</dbReference>
<sequence length="205" mass="23876">MSEQLIGIMGGTFDPIHYGHLILAQYVLDNMKLDKILFIPSGVSYLKSNRKVSDKIHRLNMTKLGILNNDEFELSTIEIDRKGNTYTVDTIDELNDKYPFNTYYFIIGADSLFDLVKWKDHKRLFKICNFIVANRGATYTDIQLNDEIHMLQTRYDANITLVRIPDIEISSSEIRNRVKDKLSIRYLLPENVEKYIGINKLYSNI</sequence>
<evidence type="ECO:0000256" key="1">
    <source>
        <dbReference type="ARBA" id="ARBA00002324"/>
    </source>
</evidence>
<evidence type="ECO:0000256" key="9">
    <source>
        <dbReference type="ARBA" id="ARBA00048721"/>
    </source>
</evidence>
<dbReference type="Gene3D" id="3.40.50.620">
    <property type="entry name" value="HUPs"/>
    <property type="match status" value="1"/>
</dbReference>
<evidence type="ECO:0000256" key="2">
    <source>
        <dbReference type="ARBA" id="ARBA00005019"/>
    </source>
</evidence>
<comment type="pathway">
    <text evidence="2 10">Cofactor biosynthesis; NAD(+) biosynthesis; deamido-NAD(+) from nicotinate D-ribonucleotide: step 1/1.</text>
</comment>
<dbReference type="EMBL" id="BRLB01000002">
    <property type="protein sequence ID" value="GKX28745.1"/>
    <property type="molecule type" value="Genomic_DNA"/>
</dbReference>
<keyword evidence="8 10" id="KW-0520">NAD</keyword>
<dbReference type="SUPFAM" id="SSF52374">
    <property type="entry name" value="Nucleotidylyl transferase"/>
    <property type="match status" value="1"/>
</dbReference>
<dbReference type="GO" id="GO:0004515">
    <property type="term" value="F:nicotinate-nucleotide adenylyltransferase activity"/>
    <property type="evidence" value="ECO:0007669"/>
    <property type="project" value="UniProtKB-UniRule"/>
</dbReference>
<keyword evidence="4 10" id="KW-0808">Transferase</keyword>
<dbReference type="Pfam" id="PF01467">
    <property type="entry name" value="CTP_transf_like"/>
    <property type="match status" value="1"/>
</dbReference>
<keyword evidence="13" id="KW-1185">Reference proteome</keyword>
<reference evidence="12" key="1">
    <citation type="submission" date="2022-06" db="EMBL/GenBank/DDBJ databases">
        <title>Vallitalea longa sp. nov., an anaerobic bacterium isolated from marine sediment.</title>
        <authorList>
            <person name="Hirano S."/>
            <person name="Terahara T."/>
            <person name="Mori K."/>
            <person name="Hamada M."/>
            <person name="Matsumoto R."/>
            <person name="Kobayashi T."/>
        </authorList>
    </citation>
    <scope>NUCLEOTIDE SEQUENCE</scope>
    <source>
        <strain evidence="12">SH18-1</strain>
    </source>
</reference>
<dbReference type="CDD" id="cd02165">
    <property type="entry name" value="NMNAT"/>
    <property type="match status" value="1"/>
</dbReference>
<dbReference type="InterPro" id="IPR004821">
    <property type="entry name" value="Cyt_trans-like"/>
</dbReference>
<dbReference type="AlphaFoldDB" id="A0A9W5Y9X1"/>
<dbReference type="NCBIfam" id="NF000840">
    <property type="entry name" value="PRK00071.1-3"/>
    <property type="match status" value="1"/>
</dbReference>
<keyword evidence="3 10" id="KW-0662">Pyridine nucleotide biosynthesis</keyword>
<keyword evidence="6 10" id="KW-0547">Nucleotide-binding</keyword>
<dbReference type="HAMAP" id="MF_00244">
    <property type="entry name" value="NaMN_adenylyltr"/>
    <property type="match status" value="1"/>
</dbReference>
<comment type="similarity">
    <text evidence="10">Belongs to the NadD family.</text>
</comment>
<comment type="catalytic activity">
    <reaction evidence="9 10">
        <text>nicotinate beta-D-ribonucleotide + ATP + H(+) = deamido-NAD(+) + diphosphate</text>
        <dbReference type="Rhea" id="RHEA:22860"/>
        <dbReference type="ChEBI" id="CHEBI:15378"/>
        <dbReference type="ChEBI" id="CHEBI:30616"/>
        <dbReference type="ChEBI" id="CHEBI:33019"/>
        <dbReference type="ChEBI" id="CHEBI:57502"/>
        <dbReference type="ChEBI" id="CHEBI:58437"/>
        <dbReference type="EC" id="2.7.7.18"/>
    </reaction>
</comment>
<evidence type="ECO:0000256" key="3">
    <source>
        <dbReference type="ARBA" id="ARBA00022642"/>
    </source>
</evidence>
<dbReference type="Proteomes" id="UP001144256">
    <property type="component" value="Unassembled WGS sequence"/>
</dbReference>
<protein>
    <recommendedName>
        <fullName evidence="10">Probable nicotinate-nucleotide adenylyltransferase</fullName>
        <ecNumber evidence="10">2.7.7.18</ecNumber>
    </recommendedName>
    <alternativeName>
        <fullName evidence="10">Deamido-NAD(+) diphosphorylase</fullName>
    </alternativeName>
    <alternativeName>
        <fullName evidence="10">Deamido-NAD(+) pyrophosphorylase</fullName>
    </alternativeName>
    <alternativeName>
        <fullName evidence="10">Nicotinate mononucleotide adenylyltransferase</fullName>
        <shortName evidence="10">NaMN adenylyltransferase</shortName>
    </alternativeName>
</protein>
<evidence type="ECO:0000256" key="6">
    <source>
        <dbReference type="ARBA" id="ARBA00022741"/>
    </source>
</evidence>
<dbReference type="InterPro" id="IPR014729">
    <property type="entry name" value="Rossmann-like_a/b/a_fold"/>
</dbReference>
<organism evidence="12 13">
    <name type="scientific">Vallitalea longa</name>
    <dbReference type="NCBI Taxonomy" id="2936439"/>
    <lineage>
        <taxon>Bacteria</taxon>
        <taxon>Bacillati</taxon>
        <taxon>Bacillota</taxon>
        <taxon>Clostridia</taxon>
        <taxon>Lachnospirales</taxon>
        <taxon>Vallitaleaceae</taxon>
        <taxon>Vallitalea</taxon>
    </lineage>
</organism>
<evidence type="ECO:0000313" key="13">
    <source>
        <dbReference type="Proteomes" id="UP001144256"/>
    </source>
</evidence>
<dbReference type="PANTHER" id="PTHR39321">
    <property type="entry name" value="NICOTINATE-NUCLEOTIDE ADENYLYLTRANSFERASE-RELATED"/>
    <property type="match status" value="1"/>
</dbReference>
<dbReference type="InterPro" id="IPR005248">
    <property type="entry name" value="NadD/NMNAT"/>
</dbReference>
<evidence type="ECO:0000256" key="10">
    <source>
        <dbReference type="HAMAP-Rule" id="MF_00244"/>
    </source>
</evidence>
<comment type="caution">
    <text evidence="12">The sequence shown here is derived from an EMBL/GenBank/DDBJ whole genome shotgun (WGS) entry which is preliminary data.</text>
</comment>
<accession>A0A9W5Y9X1</accession>
<dbReference type="RefSeq" id="WP_281813463.1">
    <property type="nucleotide sequence ID" value="NZ_BRLB01000002.1"/>
</dbReference>
<evidence type="ECO:0000313" key="12">
    <source>
        <dbReference type="EMBL" id="GKX28745.1"/>
    </source>
</evidence>
<dbReference type="EC" id="2.7.7.18" evidence="10"/>
<evidence type="ECO:0000256" key="8">
    <source>
        <dbReference type="ARBA" id="ARBA00023027"/>
    </source>
</evidence>
<proteinExistence type="inferred from homology"/>
<feature type="domain" description="Cytidyltransferase-like" evidence="11">
    <location>
        <begin position="8"/>
        <end position="177"/>
    </location>
</feature>
<name>A0A9W5Y9X1_9FIRM</name>
<dbReference type="NCBIfam" id="TIGR00125">
    <property type="entry name" value="cyt_tran_rel"/>
    <property type="match status" value="1"/>
</dbReference>
<evidence type="ECO:0000259" key="11">
    <source>
        <dbReference type="Pfam" id="PF01467"/>
    </source>
</evidence>
<dbReference type="GO" id="GO:0005524">
    <property type="term" value="F:ATP binding"/>
    <property type="evidence" value="ECO:0007669"/>
    <property type="project" value="UniProtKB-KW"/>
</dbReference>
<evidence type="ECO:0000256" key="4">
    <source>
        <dbReference type="ARBA" id="ARBA00022679"/>
    </source>
</evidence>
<evidence type="ECO:0000256" key="7">
    <source>
        <dbReference type="ARBA" id="ARBA00022840"/>
    </source>
</evidence>
<keyword evidence="7 10" id="KW-0067">ATP-binding</keyword>